<dbReference type="InterPro" id="IPR047057">
    <property type="entry name" value="MerR_fam"/>
</dbReference>
<dbReference type="EMBL" id="SWFM01000001">
    <property type="protein sequence ID" value="TKD71261.1"/>
    <property type="molecule type" value="Genomic_DNA"/>
</dbReference>
<evidence type="ECO:0000256" key="3">
    <source>
        <dbReference type="ARBA" id="ARBA00023125"/>
    </source>
</evidence>
<keyword evidence="1" id="KW-0678">Repressor</keyword>
<dbReference type="Pfam" id="PF13411">
    <property type="entry name" value="MerR_1"/>
    <property type="match status" value="1"/>
</dbReference>
<proteinExistence type="predicted"/>
<evidence type="ECO:0000256" key="2">
    <source>
        <dbReference type="ARBA" id="ARBA00023015"/>
    </source>
</evidence>
<dbReference type="PANTHER" id="PTHR30204">
    <property type="entry name" value="REDOX-CYCLING DRUG-SENSING TRANSCRIPTIONAL ACTIVATOR SOXR"/>
    <property type="match status" value="1"/>
</dbReference>
<keyword evidence="2" id="KW-0805">Transcription regulation</keyword>
<accession>A0A4U1MKN2</accession>
<evidence type="ECO:0000259" key="5">
    <source>
        <dbReference type="Pfam" id="PF13411"/>
    </source>
</evidence>
<name>A0A4U1MKN2_9BACL</name>
<dbReference type="GO" id="GO:0003700">
    <property type="term" value="F:DNA-binding transcription factor activity"/>
    <property type="evidence" value="ECO:0007669"/>
    <property type="project" value="InterPro"/>
</dbReference>
<evidence type="ECO:0000313" key="7">
    <source>
        <dbReference type="Proteomes" id="UP000310541"/>
    </source>
</evidence>
<comment type="caution">
    <text evidence="6">The sequence shown here is derived from an EMBL/GenBank/DDBJ whole genome shotgun (WGS) entry which is preliminary data.</text>
</comment>
<evidence type="ECO:0000256" key="1">
    <source>
        <dbReference type="ARBA" id="ARBA00022491"/>
    </source>
</evidence>
<dbReference type="Proteomes" id="UP000310541">
    <property type="component" value="Unassembled WGS sequence"/>
</dbReference>
<protein>
    <submittedName>
        <fullName evidence="6">MerR family transcriptional regulator</fullName>
    </submittedName>
</protein>
<keyword evidence="4" id="KW-0804">Transcription</keyword>
<sequence>MKMSTNTMMISRVASMLNVSRHTLKLWEEQFAPFLTIPRDENNARTYTIGDIEVLQLIKNMKESRAGDDVITNTLELRTKEPLKVEVKESPGVITDHENINLSLSKIVSFVESEEVKQLLKMDETVKRLEKDIVHQVHEIVHEEIATASDAHATINQMELSSIGKKLDNLADVSVDEREFYQYEVTKERKLSEERMSAREERLMAVVQDRFRDESRSHDTKWGVTKIKNIFGFAK</sequence>
<keyword evidence="3" id="KW-0238">DNA-binding</keyword>
<dbReference type="Gene3D" id="1.10.1660.10">
    <property type="match status" value="1"/>
</dbReference>
<dbReference type="GO" id="GO:0003677">
    <property type="term" value="F:DNA binding"/>
    <property type="evidence" value="ECO:0007669"/>
    <property type="project" value="UniProtKB-KW"/>
</dbReference>
<dbReference type="InterPro" id="IPR000551">
    <property type="entry name" value="MerR-type_HTH_dom"/>
</dbReference>
<dbReference type="InterPro" id="IPR009061">
    <property type="entry name" value="DNA-bd_dom_put_sf"/>
</dbReference>
<dbReference type="SUPFAM" id="SSF46955">
    <property type="entry name" value="Putative DNA-binding domain"/>
    <property type="match status" value="1"/>
</dbReference>
<dbReference type="OrthoDB" id="2866363at2"/>
<dbReference type="AlphaFoldDB" id="A0A4U1MKN2"/>
<organism evidence="6 7">
    <name type="scientific">Guptibacillus hwajinpoensis</name>
    <dbReference type="NCBI Taxonomy" id="208199"/>
    <lineage>
        <taxon>Bacteria</taxon>
        <taxon>Bacillati</taxon>
        <taxon>Bacillota</taxon>
        <taxon>Bacilli</taxon>
        <taxon>Bacillales</taxon>
        <taxon>Guptibacillaceae</taxon>
        <taxon>Guptibacillus</taxon>
    </lineage>
</organism>
<dbReference type="PANTHER" id="PTHR30204:SF69">
    <property type="entry name" value="MERR-FAMILY TRANSCRIPTIONAL REGULATOR"/>
    <property type="match status" value="1"/>
</dbReference>
<evidence type="ECO:0000256" key="4">
    <source>
        <dbReference type="ARBA" id="ARBA00023163"/>
    </source>
</evidence>
<feature type="domain" description="HTH merR-type" evidence="5">
    <location>
        <begin position="8"/>
        <end position="64"/>
    </location>
</feature>
<gene>
    <name evidence="6" type="ORF">FBF83_00160</name>
</gene>
<evidence type="ECO:0000313" key="6">
    <source>
        <dbReference type="EMBL" id="TKD71261.1"/>
    </source>
</evidence>
<reference evidence="6 7" key="1">
    <citation type="submission" date="2019-04" db="EMBL/GenBank/DDBJ databases">
        <title>Genome sequence of Bacillus hwajinpoensis strain Y2.</title>
        <authorList>
            <person name="Fair J.L."/>
            <person name="Maclea K.S."/>
        </authorList>
    </citation>
    <scope>NUCLEOTIDE SEQUENCE [LARGE SCALE GENOMIC DNA]</scope>
    <source>
        <strain evidence="6 7">Y2</strain>
    </source>
</reference>